<dbReference type="EMBL" id="JACJQU010000013">
    <property type="protein sequence ID" value="MBD2295524.1"/>
    <property type="molecule type" value="Genomic_DNA"/>
</dbReference>
<dbReference type="RefSeq" id="WP_190562984.1">
    <property type="nucleotide sequence ID" value="NZ_JACJQU010000013.1"/>
</dbReference>
<evidence type="ECO:0000313" key="2">
    <source>
        <dbReference type="Proteomes" id="UP000662185"/>
    </source>
</evidence>
<organism evidence="1 2">
    <name type="scientific">Anabaena sphaerica FACHB-251</name>
    <dbReference type="NCBI Taxonomy" id="2692883"/>
    <lineage>
        <taxon>Bacteria</taxon>
        <taxon>Bacillati</taxon>
        <taxon>Cyanobacteriota</taxon>
        <taxon>Cyanophyceae</taxon>
        <taxon>Nostocales</taxon>
        <taxon>Nostocaceae</taxon>
        <taxon>Anabaena</taxon>
    </lineage>
</organism>
<dbReference type="AlphaFoldDB" id="A0A926WJ25"/>
<dbReference type="InterPro" id="IPR055643">
    <property type="entry name" value="DUF7219"/>
</dbReference>
<dbReference type="Proteomes" id="UP000662185">
    <property type="component" value="Unassembled WGS sequence"/>
</dbReference>
<evidence type="ECO:0008006" key="3">
    <source>
        <dbReference type="Google" id="ProtNLM"/>
    </source>
</evidence>
<comment type="caution">
    <text evidence="1">The sequence shown here is derived from an EMBL/GenBank/DDBJ whole genome shotgun (WGS) entry which is preliminary data.</text>
</comment>
<name>A0A926WJ25_9NOST</name>
<keyword evidence="2" id="KW-1185">Reference proteome</keyword>
<gene>
    <name evidence="1" type="ORF">H6G06_19120</name>
</gene>
<sequence>MNQHSNFLTEISDFLYPQSPYHGQFEPEYLVFNAHLQDFSQRVNHICGLQTSGKLSSEDAYKQIQILWKQLKMTKKQLSIR</sequence>
<dbReference type="Pfam" id="PF23856">
    <property type="entry name" value="DUF7219"/>
    <property type="match status" value="1"/>
</dbReference>
<reference evidence="2" key="1">
    <citation type="journal article" date="2020" name="ISME J.">
        <title>Comparative genomics reveals insights into cyanobacterial evolution and habitat adaptation.</title>
        <authorList>
            <person name="Chen M.Y."/>
            <person name="Teng W.K."/>
            <person name="Zhao L."/>
            <person name="Hu C.X."/>
            <person name="Zhou Y.K."/>
            <person name="Han B.P."/>
            <person name="Song L.R."/>
            <person name="Shu W.S."/>
        </authorList>
    </citation>
    <scope>NUCLEOTIDE SEQUENCE [LARGE SCALE GENOMIC DNA]</scope>
    <source>
        <strain evidence="2">FACHB-251</strain>
    </source>
</reference>
<evidence type="ECO:0000313" key="1">
    <source>
        <dbReference type="EMBL" id="MBD2295524.1"/>
    </source>
</evidence>
<accession>A0A926WJ25</accession>
<proteinExistence type="predicted"/>
<protein>
    <recommendedName>
        <fullName evidence="3">Isopropylmalate/homocitrate/citramalate synthase</fullName>
    </recommendedName>
</protein>